<dbReference type="FunFam" id="3.40.50.720:FF:000049">
    <property type="entry name" value="Alanine dehydrogenase"/>
    <property type="match status" value="1"/>
</dbReference>
<dbReference type="InterPro" id="IPR036291">
    <property type="entry name" value="NAD(P)-bd_dom_sf"/>
</dbReference>
<name>A0A1W1DSC9_9ZZZZ</name>
<feature type="domain" description="Alanine dehydrogenase/pyridine nucleotide transhydrogenase NAD(H)-binding" evidence="5">
    <location>
        <begin position="149"/>
        <end position="298"/>
    </location>
</feature>
<accession>A0A1W1DSC9</accession>
<dbReference type="Pfam" id="PF05222">
    <property type="entry name" value="AlaDh_PNT_N"/>
    <property type="match status" value="1"/>
</dbReference>
<dbReference type="PANTHER" id="PTHR42795">
    <property type="entry name" value="ALANINE DEHYDROGENASE"/>
    <property type="match status" value="1"/>
</dbReference>
<reference evidence="8" key="1">
    <citation type="submission" date="2016-10" db="EMBL/GenBank/DDBJ databases">
        <authorList>
            <person name="de Groot N.N."/>
        </authorList>
    </citation>
    <scope>NUCLEOTIDE SEQUENCE</scope>
</reference>
<dbReference type="CDD" id="cd05305">
    <property type="entry name" value="L-AlaDH"/>
    <property type="match status" value="1"/>
</dbReference>
<dbReference type="EC" id="1.4.1.1" evidence="2"/>
<dbReference type="NCBIfam" id="TIGR00518">
    <property type="entry name" value="alaDH"/>
    <property type="match status" value="1"/>
</dbReference>
<organism evidence="8">
    <name type="scientific">hydrothermal vent metagenome</name>
    <dbReference type="NCBI Taxonomy" id="652676"/>
    <lineage>
        <taxon>unclassified sequences</taxon>
        <taxon>metagenomes</taxon>
        <taxon>ecological metagenomes</taxon>
    </lineage>
</organism>
<dbReference type="SMART" id="SM01003">
    <property type="entry name" value="AlaDh_PNT_N"/>
    <property type="match status" value="1"/>
</dbReference>
<protein>
    <recommendedName>
        <fullName evidence="2">alanine dehydrogenase</fullName>
        <ecNumber evidence="2">1.4.1.1</ecNumber>
    </recommendedName>
</protein>
<keyword evidence="4" id="KW-0520">NAD</keyword>
<comment type="similarity">
    <text evidence="1">Belongs to the AlaDH/PNT family.</text>
</comment>
<evidence type="ECO:0000313" key="7">
    <source>
        <dbReference type="EMBL" id="SFV82212.1"/>
    </source>
</evidence>
<evidence type="ECO:0000256" key="3">
    <source>
        <dbReference type="ARBA" id="ARBA00023002"/>
    </source>
</evidence>
<evidence type="ECO:0000313" key="8">
    <source>
        <dbReference type="EMBL" id="SFV84657.1"/>
    </source>
</evidence>
<evidence type="ECO:0000256" key="2">
    <source>
        <dbReference type="ARBA" id="ARBA00012897"/>
    </source>
</evidence>
<dbReference type="GO" id="GO:0005886">
    <property type="term" value="C:plasma membrane"/>
    <property type="evidence" value="ECO:0007669"/>
    <property type="project" value="TreeGrafter"/>
</dbReference>
<dbReference type="InterPro" id="IPR007886">
    <property type="entry name" value="AlaDH/PNT_N"/>
</dbReference>
<dbReference type="GO" id="GO:0042853">
    <property type="term" value="P:L-alanine catabolic process"/>
    <property type="evidence" value="ECO:0007669"/>
    <property type="project" value="InterPro"/>
</dbReference>
<dbReference type="InterPro" id="IPR007698">
    <property type="entry name" value="AlaDH/PNT_NAD(H)-bd"/>
</dbReference>
<evidence type="ECO:0000256" key="4">
    <source>
        <dbReference type="ARBA" id="ARBA00023027"/>
    </source>
</evidence>
<evidence type="ECO:0000256" key="1">
    <source>
        <dbReference type="ARBA" id="ARBA00005689"/>
    </source>
</evidence>
<evidence type="ECO:0000259" key="6">
    <source>
        <dbReference type="SMART" id="SM01003"/>
    </source>
</evidence>
<dbReference type="SMART" id="SM01002">
    <property type="entry name" value="AlaDh_PNT_C"/>
    <property type="match status" value="1"/>
</dbReference>
<dbReference type="AlphaFoldDB" id="A0A1W1DSC9"/>
<dbReference type="GO" id="GO:0000286">
    <property type="term" value="F:alanine dehydrogenase activity"/>
    <property type="evidence" value="ECO:0007669"/>
    <property type="project" value="UniProtKB-EC"/>
</dbReference>
<dbReference type="SUPFAM" id="SSF52283">
    <property type="entry name" value="Formate/glycerate dehydrogenase catalytic domain-like"/>
    <property type="match status" value="1"/>
</dbReference>
<gene>
    <name evidence="7" type="ORF">MNB_SUP05-12-593</name>
    <name evidence="8" type="ORF">MNB_SUP05-9-1131</name>
</gene>
<dbReference type="SUPFAM" id="SSF51735">
    <property type="entry name" value="NAD(P)-binding Rossmann-fold domains"/>
    <property type="match status" value="1"/>
</dbReference>
<proteinExistence type="inferred from homology"/>
<dbReference type="InterPro" id="IPR008141">
    <property type="entry name" value="Ala_DH"/>
</dbReference>
<dbReference type="Gene3D" id="3.40.50.720">
    <property type="entry name" value="NAD(P)-binding Rossmann-like Domain"/>
    <property type="match status" value="2"/>
</dbReference>
<keyword evidence="3 8" id="KW-0560">Oxidoreductase</keyword>
<dbReference type="PANTHER" id="PTHR42795:SF1">
    <property type="entry name" value="ALANINE DEHYDROGENASE"/>
    <property type="match status" value="1"/>
</dbReference>
<dbReference type="EMBL" id="FPHT01000229">
    <property type="protein sequence ID" value="SFV82212.1"/>
    <property type="molecule type" value="Genomic_DNA"/>
</dbReference>
<dbReference type="PIRSF" id="PIRSF000183">
    <property type="entry name" value="Alanine_dh"/>
    <property type="match status" value="1"/>
</dbReference>
<feature type="domain" description="Alanine dehydrogenase/pyridine nucleotide transhydrogenase N-terminal" evidence="6">
    <location>
        <begin position="4"/>
        <end position="137"/>
    </location>
</feature>
<sequence>MIIGIPKEIKIHEYRIGLTPHGAKLLVEAGHQVIVETLAGDAIGFSDQNYQTAGANIVNSAKSVFDQAEMIIKVKEPQPNECKLLNKNQILFTYLHLAADPKQTELLLESGATCIAYETITDNNNRLPLLQPMSEIAGRMSIQSGAHHLEKTQGGSGVLLSGATGVESAQVLVLGGGVVGMNAAKVALGMGADVTILNRSISERLIKFQKKHSSQLSIDLSTQVNIEQHLSSTDLVIGAVLVAGASAPKLITRDMLKLMKKGSVLVDVSIDQGGCFETSTVTTHDKPTYVIDGIIHYCVGNMPGAVAQTATLALTNATLPYIVEIANKGCQQAMLDDLNLMNGLNIYQGNVTHEAVANSLDYSFNLPSTLLL</sequence>
<dbReference type="EMBL" id="FPHX01000112">
    <property type="protein sequence ID" value="SFV84657.1"/>
    <property type="molecule type" value="Genomic_DNA"/>
</dbReference>
<evidence type="ECO:0000259" key="5">
    <source>
        <dbReference type="SMART" id="SM01002"/>
    </source>
</evidence>
<dbReference type="Pfam" id="PF01262">
    <property type="entry name" value="AlaDh_PNT_C"/>
    <property type="match status" value="1"/>
</dbReference>